<reference evidence="1" key="1">
    <citation type="journal article" date="2020" name="Nature">
        <title>Giant virus diversity and host interactions through global metagenomics.</title>
        <authorList>
            <person name="Schulz F."/>
            <person name="Roux S."/>
            <person name="Paez-Espino D."/>
            <person name="Jungbluth S."/>
            <person name="Walsh D.A."/>
            <person name="Denef V.J."/>
            <person name="McMahon K.D."/>
            <person name="Konstantinidis K.T."/>
            <person name="Eloe-Fadrosh E.A."/>
            <person name="Kyrpides N.C."/>
            <person name="Woyke T."/>
        </authorList>
    </citation>
    <scope>NUCLEOTIDE SEQUENCE</scope>
    <source>
        <strain evidence="1">GVMAG-M-3300017651-5</strain>
    </source>
</reference>
<proteinExistence type="predicted"/>
<dbReference type="AlphaFoldDB" id="A0A6C0BL81"/>
<organism evidence="1">
    <name type="scientific">viral metagenome</name>
    <dbReference type="NCBI Taxonomy" id="1070528"/>
    <lineage>
        <taxon>unclassified sequences</taxon>
        <taxon>metagenomes</taxon>
        <taxon>organismal metagenomes</taxon>
    </lineage>
</organism>
<protein>
    <submittedName>
        <fullName evidence="1">Uncharacterized protein</fullName>
    </submittedName>
</protein>
<dbReference type="EMBL" id="MN739197">
    <property type="protein sequence ID" value="QHS93137.1"/>
    <property type="molecule type" value="Genomic_DNA"/>
</dbReference>
<accession>A0A6C0BL81</accession>
<sequence length="41" mass="4940">MSLSTVSRYHTFIGSPRRREECMIYRVFCYDSNIYSINVMI</sequence>
<evidence type="ECO:0000313" key="1">
    <source>
        <dbReference type="EMBL" id="QHS93137.1"/>
    </source>
</evidence>
<name>A0A6C0BL81_9ZZZZ</name>